<reference evidence="1 2" key="1">
    <citation type="journal article" date="2019" name="Commun. Biol.">
        <title>The bagworm genome reveals a unique fibroin gene that provides high tensile strength.</title>
        <authorList>
            <person name="Kono N."/>
            <person name="Nakamura H."/>
            <person name="Ohtoshi R."/>
            <person name="Tomita M."/>
            <person name="Numata K."/>
            <person name="Arakawa K."/>
        </authorList>
    </citation>
    <scope>NUCLEOTIDE SEQUENCE [LARGE SCALE GENOMIC DNA]</scope>
</reference>
<dbReference type="AlphaFoldDB" id="A0A4C1WWD5"/>
<protein>
    <submittedName>
        <fullName evidence="1">Uncharacterized protein</fullName>
    </submittedName>
</protein>
<sequence>MRDGVAPVFETRRCRDERKCWILLITTLEHLIQMVRGKLRPWVPIVADTPTMDKQLSFSSVFGQSRLRTPLTTLDQKEQCAKCGL</sequence>
<dbReference type="EMBL" id="BGZK01000648">
    <property type="protein sequence ID" value="GBP54489.1"/>
    <property type="molecule type" value="Genomic_DNA"/>
</dbReference>
<proteinExistence type="predicted"/>
<accession>A0A4C1WWD5</accession>
<name>A0A4C1WWD5_EUMVA</name>
<organism evidence="1 2">
    <name type="scientific">Eumeta variegata</name>
    <name type="common">Bagworm moth</name>
    <name type="synonym">Eumeta japonica</name>
    <dbReference type="NCBI Taxonomy" id="151549"/>
    <lineage>
        <taxon>Eukaryota</taxon>
        <taxon>Metazoa</taxon>
        <taxon>Ecdysozoa</taxon>
        <taxon>Arthropoda</taxon>
        <taxon>Hexapoda</taxon>
        <taxon>Insecta</taxon>
        <taxon>Pterygota</taxon>
        <taxon>Neoptera</taxon>
        <taxon>Endopterygota</taxon>
        <taxon>Lepidoptera</taxon>
        <taxon>Glossata</taxon>
        <taxon>Ditrysia</taxon>
        <taxon>Tineoidea</taxon>
        <taxon>Psychidae</taxon>
        <taxon>Oiketicinae</taxon>
        <taxon>Eumeta</taxon>
    </lineage>
</organism>
<gene>
    <name evidence="1" type="ORF">EVAR_47360_1</name>
</gene>
<keyword evidence="2" id="KW-1185">Reference proteome</keyword>
<comment type="caution">
    <text evidence="1">The sequence shown here is derived from an EMBL/GenBank/DDBJ whole genome shotgun (WGS) entry which is preliminary data.</text>
</comment>
<evidence type="ECO:0000313" key="1">
    <source>
        <dbReference type="EMBL" id="GBP54489.1"/>
    </source>
</evidence>
<evidence type="ECO:0000313" key="2">
    <source>
        <dbReference type="Proteomes" id="UP000299102"/>
    </source>
</evidence>
<dbReference type="Proteomes" id="UP000299102">
    <property type="component" value="Unassembled WGS sequence"/>
</dbReference>